<dbReference type="EMBL" id="CP073720">
    <property type="protein sequence ID" value="UWP87070.1"/>
    <property type="molecule type" value="Genomic_DNA"/>
</dbReference>
<gene>
    <name evidence="4" type="ORF">Dfulv_23645</name>
</gene>
<dbReference type="Gene3D" id="2.70.70.10">
    <property type="entry name" value="Glucose Permease (Domain IIA)"/>
    <property type="match status" value="1"/>
</dbReference>
<keyword evidence="5" id="KW-1185">Reference proteome</keyword>
<feature type="compositionally biased region" description="Basic and acidic residues" evidence="1">
    <location>
        <begin position="168"/>
        <end position="188"/>
    </location>
</feature>
<protein>
    <submittedName>
        <fullName evidence="4">M23 family metallopeptidase</fullName>
    </submittedName>
</protein>
<organism evidence="4 5">
    <name type="scientific">Dactylosporangium fulvum</name>
    <dbReference type="NCBI Taxonomy" id="53359"/>
    <lineage>
        <taxon>Bacteria</taxon>
        <taxon>Bacillati</taxon>
        <taxon>Actinomycetota</taxon>
        <taxon>Actinomycetes</taxon>
        <taxon>Micromonosporales</taxon>
        <taxon>Micromonosporaceae</taxon>
        <taxon>Dactylosporangium</taxon>
    </lineage>
</organism>
<feature type="region of interest" description="Disordered" evidence="1">
    <location>
        <begin position="168"/>
        <end position="233"/>
    </location>
</feature>
<accession>A0ABY5WAI4</accession>
<evidence type="ECO:0000256" key="1">
    <source>
        <dbReference type="SAM" id="MobiDB-lite"/>
    </source>
</evidence>
<evidence type="ECO:0000256" key="2">
    <source>
        <dbReference type="SAM" id="Phobius"/>
    </source>
</evidence>
<reference evidence="4" key="1">
    <citation type="submission" date="2021-04" db="EMBL/GenBank/DDBJ databases">
        <authorList>
            <person name="Hartkoorn R.C."/>
            <person name="Beaudoing E."/>
            <person name="Hot D."/>
        </authorList>
    </citation>
    <scope>NUCLEOTIDE SEQUENCE</scope>
    <source>
        <strain evidence="4">NRRL B-16292</strain>
    </source>
</reference>
<reference evidence="4" key="2">
    <citation type="submission" date="2022-09" db="EMBL/GenBank/DDBJ databases">
        <title>Biosynthetic gene clusters of Dactylosporangioum fulvum.</title>
        <authorList>
            <person name="Caradec T."/>
        </authorList>
    </citation>
    <scope>NUCLEOTIDE SEQUENCE</scope>
    <source>
        <strain evidence="4">NRRL B-16292</strain>
    </source>
</reference>
<dbReference type="InterPro" id="IPR011055">
    <property type="entry name" value="Dup_hybrid_motif"/>
</dbReference>
<keyword evidence="2" id="KW-1133">Transmembrane helix</keyword>
<dbReference type="InterPro" id="IPR016047">
    <property type="entry name" value="M23ase_b-sheet_dom"/>
</dbReference>
<dbReference type="InterPro" id="IPR050570">
    <property type="entry name" value="Cell_wall_metabolism_enzyme"/>
</dbReference>
<dbReference type="Proteomes" id="UP001059617">
    <property type="component" value="Chromosome"/>
</dbReference>
<evidence type="ECO:0000313" key="5">
    <source>
        <dbReference type="Proteomes" id="UP001059617"/>
    </source>
</evidence>
<keyword evidence="2" id="KW-0472">Membrane</keyword>
<dbReference type="PANTHER" id="PTHR21666:SF270">
    <property type="entry name" value="MUREIN HYDROLASE ACTIVATOR ENVC"/>
    <property type="match status" value="1"/>
</dbReference>
<feature type="domain" description="M23ase beta-sheet core" evidence="3">
    <location>
        <begin position="75"/>
        <end position="172"/>
    </location>
</feature>
<evidence type="ECO:0000313" key="4">
    <source>
        <dbReference type="EMBL" id="UWP87070.1"/>
    </source>
</evidence>
<sequence length="233" mass="24734">MSARGVYRLTVLLIIAVCVIVSYTVITRRMHDRPVQAGPRPAFQLPFPCGETWRLTTYAGHDDYDVDFFFVGGPSAGRAVVASAAGTVAWAGWSATLDSGTAAQPGTSGTRSGLGFGVIVDHGGGWFTLYGHLTTWPAVRTGDAVRQGQLLGHVGRTGATRIDHLHYEQHDDTRDPSRTRGVEDKVESVFDGVPSGITSDGSAATGPLRVDGPVSRDQDRTSRNCGPSSPPGR</sequence>
<dbReference type="Pfam" id="PF01551">
    <property type="entry name" value="Peptidase_M23"/>
    <property type="match status" value="1"/>
</dbReference>
<dbReference type="RefSeq" id="WP_259866882.1">
    <property type="nucleotide sequence ID" value="NZ_BAAAST010000071.1"/>
</dbReference>
<evidence type="ECO:0000259" key="3">
    <source>
        <dbReference type="Pfam" id="PF01551"/>
    </source>
</evidence>
<dbReference type="CDD" id="cd12797">
    <property type="entry name" value="M23_peptidase"/>
    <property type="match status" value="1"/>
</dbReference>
<name>A0ABY5WAI4_9ACTN</name>
<feature type="transmembrane region" description="Helical" evidence="2">
    <location>
        <begin position="6"/>
        <end position="26"/>
    </location>
</feature>
<dbReference type="PANTHER" id="PTHR21666">
    <property type="entry name" value="PEPTIDASE-RELATED"/>
    <property type="match status" value="1"/>
</dbReference>
<dbReference type="SUPFAM" id="SSF51261">
    <property type="entry name" value="Duplicated hybrid motif"/>
    <property type="match status" value="1"/>
</dbReference>
<proteinExistence type="predicted"/>
<keyword evidence="2" id="KW-0812">Transmembrane</keyword>